<keyword evidence="3" id="KW-0813">Transport</keyword>
<dbReference type="InterPro" id="IPR004682">
    <property type="entry name" value="TRAP_DctP"/>
</dbReference>
<dbReference type="CDD" id="cd13603">
    <property type="entry name" value="PBP2_TRAP_Siap_TeaA_like"/>
    <property type="match status" value="1"/>
</dbReference>
<evidence type="ECO:0000256" key="5">
    <source>
        <dbReference type="SAM" id="SignalP"/>
    </source>
</evidence>
<evidence type="ECO:0000256" key="1">
    <source>
        <dbReference type="ARBA" id="ARBA00004196"/>
    </source>
</evidence>
<dbReference type="Pfam" id="PF03480">
    <property type="entry name" value="DctP"/>
    <property type="match status" value="1"/>
</dbReference>
<dbReference type="InterPro" id="IPR038404">
    <property type="entry name" value="TRAP_DctP_sf"/>
</dbReference>
<dbReference type="EMBL" id="CP073347">
    <property type="protein sequence ID" value="UTW11173.1"/>
    <property type="molecule type" value="Genomic_DNA"/>
</dbReference>
<dbReference type="NCBIfam" id="TIGR00787">
    <property type="entry name" value="dctP"/>
    <property type="match status" value="1"/>
</dbReference>
<evidence type="ECO:0000313" key="7">
    <source>
        <dbReference type="Proteomes" id="UP001058461"/>
    </source>
</evidence>
<dbReference type="RefSeq" id="WP_255853211.1">
    <property type="nucleotide sequence ID" value="NZ_CP073347.1"/>
</dbReference>
<comment type="similarity">
    <text evidence="2">Belongs to the bacterial solute-binding protein 7 family.</text>
</comment>
<reference evidence="6" key="1">
    <citation type="submission" date="2021-04" db="EMBL/GenBank/DDBJ databases">
        <title>Oceanospirillales bacteria with DddD are important DMSP degraders in coastal seawater.</title>
        <authorList>
            <person name="Liu J."/>
        </authorList>
    </citation>
    <scope>NUCLEOTIDE SEQUENCE</scope>
    <source>
        <strain evidence="6">D13-1</strain>
    </source>
</reference>
<keyword evidence="4 5" id="KW-0732">Signal</keyword>
<proteinExistence type="inferred from homology"/>
<dbReference type="SUPFAM" id="SSF53850">
    <property type="entry name" value="Periplasmic binding protein-like II"/>
    <property type="match status" value="1"/>
</dbReference>
<sequence>MNTLLKSLGVTLGLSTAAITASNALAADVTLNLGYAAAEGSSYSILADKFEELTEKYSNGSIDVKVRCCTQLATEDEAFKSMQLGIVDMYIITNNNISPHFPLMDAFVLPYIFQSAEHTRKVIQGPVGEAFANKLQQDSGVHLLTFGHVGHRDFYNTERPINSFEDMAGIKVRVPKNEVMIKTFDAFGAAPLPLSWSDTPTALQTGTVQGADNGTSFIKSQKFYEFVPNLAILEHFSYFSPLFASSRAIGKLDDEQKKALFKAAQEAGEYQSTVMAKDIAETRAFLAENGMQVTYPDKAGFIAASLRVQDEVAAEKDDAFRTLISDIRAAAQ</sequence>
<name>A0ABY5HFP1_9GAMM</name>
<evidence type="ECO:0000256" key="3">
    <source>
        <dbReference type="ARBA" id="ARBA00022448"/>
    </source>
</evidence>
<evidence type="ECO:0000313" key="6">
    <source>
        <dbReference type="EMBL" id="UTW11173.1"/>
    </source>
</evidence>
<gene>
    <name evidence="6" type="ORF">KDW95_18160</name>
</gene>
<dbReference type="Gene3D" id="3.40.190.170">
    <property type="entry name" value="Bacterial extracellular solute-binding protein, family 7"/>
    <property type="match status" value="1"/>
</dbReference>
<protein>
    <submittedName>
        <fullName evidence="6">TRAP transporter substrate-binding protein</fullName>
    </submittedName>
</protein>
<accession>A0ABY5HFP1</accession>
<comment type="subcellular location">
    <subcellularLocation>
        <location evidence="1">Cell envelope</location>
    </subcellularLocation>
</comment>
<dbReference type="PANTHER" id="PTHR33376:SF4">
    <property type="entry name" value="SIALIC ACID-BINDING PERIPLASMIC PROTEIN SIAP"/>
    <property type="match status" value="1"/>
</dbReference>
<dbReference type="PIRSF" id="PIRSF006470">
    <property type="entry name" value="DctB"/>
    <property type="match status" value="1"/>
</dbReference>
<feature type="chain" id="PRO_5046132675" evidence="5">
    <location>
        <begin position="27"/>
        <end position="332"/>
    </location>
</feature>
<feature type="signal peptide" evidence="5">
    <location>
        <begin position="1"/>
        <end position="26"/>
    </location>
</feature>
<keyword evidence="7" id="KW-1185">Reference proteome</keyword>
<dbReference type="PANTHER" id="PTHR33376">
    <property type="match status" value="1"/>
</dbReference>
<dbReference type="NCBIfam" id="NF037995">
    <property type="entry name" value="TRAP_S1"/>
    <property type="match status" value="1"/>
</dbReference>
<evidence type="ECO:0000256" key="4">
    <source>
        <dbReference type="ARBA" id="ARBA00022729"/>
    </source>
</evidence>
<evidence type="ECO:0000256" key="2">
    <source>
        <dbReference type="ARBA" id="ARBA00009023"/>
    </source>
</evidence>
<dbReference type="Proteomes" id="UP001058461">
    <property type="component" value="Chromosome"/>
</dbReference>
<organism evidence="6 7">
    <name type="scientific">Marinobacterium rhizophilum</name>
    <dbReference type="NCBI Taxonomy" id="420402"/>
    <lineage>
        <taxon>Bacteria</taxon>
        <taxon>Pseudomonadati</taxon>
        <taxon>Pseudomonadota</taxon>
        <taxon>Gammaproteobacteria</taxon>
        <taxon>Oceanospirillales</taxon>
        <taxon>Oceanospirillaceae</taxon>
        <taxon>Marinobacterium</taxon>
    </lineage>
</organism>
<dbReference type="InterPro" id="IPR018389">
    <property type="entry name" value="DctP_fam"/>
</dbReference>